<dbReference type="PANTHER" id="PTHR42756">
    <property type="entry name" value="TRANSCRIPTIONAL REGULATOR, MARR"/>
    <property type="match status" value="1"/>
</dbReference>
<dbReference type="InterPro" id="IPR036388">
    <property type="entry name" value="WH-like_DNA-bd_sf"/>
</dbReference>
<name>A0A6V8STE2_9CLOT</name>
<dbReference type="EMBL" id="BLZR01000001">
    <property type="protein sequence ID" value="GFP78183.1"/>
    <property type="molecule type" value="Genomic_DNA"/>
</dbReference>
<dbReference type="SMART" id="SM00347">
    <property type="entry name" value="HTH_MARR"/>
    <property type="match status" value="1"/>
</dbReference>
<evidence type="ECO:0000313" key="6">
    <source>
        <dbReference type="EMBL" id="GFP78183.1"/>
    </source>
</evidence>
<dbReference type="Proteomes" id="UP000580568">
    <property type="component" value="Unassembled WGS sequence"/>
</dbReference>
<sequence>MYNITSEKLLQQINYFTNLVNRQQHNSNSKDNEIMVSRAQGHLLGLLLMKDGLTQKELSSQLQIRPASLGELVDKLQQNGYVERRLNEKDKRVSNVYLTEHGRNSANEVMQARMQLVDNVFSGLSEEEMNQLSSLMSKLIDSIEQSSGENIEKLRKEHHGIRGDQDFPGGANFFRDHQRER</sequence>
<organism evidence="6 7">
    <name type="scientific">Clostridium fungisolvens</name>
    <dbReference type="NCBI Taxonomy" id="1604897"/>
    <lineage>
        <taxon>Bacteria</taxon>
        <taxon>Bacillati</taxon>
        <taxon>Bacillota</taxon>
        <taxon>Clostridia</taxon>
        <taxon>Eubacteriales</taxon>
        <taxon>Clostridiaceae</taxon>
        <taxon>Clostridium</taxon>
    </lineage>
</organism>
<dbReference type="Gene3D" id="1.10.10.10">
    <property type="entry name" value="Winged helix-like DNA-binding domain superfamily/Winged helix DNA-binding domain"/>
    <property type="match status" value="1"/>
</dbReference>
<dbReference type="Pfam" id="PF01047">
    <property type="entry name" value="MarR"/>
    <property type="match status" value="1"/>
</dbReference>
<keyword evidence="1" id="KW-0805">Transcription regulation</keyword>
<evidence type="ECO:0000256" key="4">
    <source>
        <dbReference type="SAM" id="MobiDB-lite"/>
    </source>
</evidence>
<dbReference type="PROSITE" id="PS50995">
    <property type="entry name" value="HTH_MARR_2"/>
    <property type="match status" value="1"/>
</dbReference>
<evidence type="ECO:0000256" key="1">
    <source>
        <dbReference type="ARBA" id="ARBA00023015"/>
    </source>
</evidence>
<feature type="region of interest" description="Disordered" evidence="4">
    <location>
        <begin position="158"/>
        <end position="181"/>
    </location>
</feature>
<gene>
    <name evidence="6" type="ORF">bsdtw1_04377</name>
</gene>
<reference evidence="6 7" key="1">
    <citation type="submission" date="2020-07" db="EMBL/GenBank/DDBJ databases">
        <title>A new beta-1,3-glucan-decomposing anaerobic bacterium isolated from anoxic soil subjected to biological soil disinfestation.</title>
        <authorList>
            <person name="Ueki A."/>
            <person name="Tonouchi A."/>
        </authorList>
    </citation>
    <scope>NUCLEOTIDE SEQUENCE [LARGE SCALE GENOMIC DNA]</scope>
    <source>
        <strain evidence="6 7">TW1</strain>
    </source>
</reference>
<evidence type="ECO:0000256" key="2">
    <source>
        <dbReference type="ARBA" id="ARBA00023125"/>
    </source>
</evidence>
<evidence type="ECO:0000259" key="5">
    <source>
        <dbReference type="PROSITE" id="PS50995"/>
    </source>
</evidence>
<proteinExistence type="predicted"/>
<dbReference type="PANTHER" id="PTHR42756:SF1">
    <property type="entry name" value="TRANSCRIPTIONAL REPRESSOR OF EMRAB OPERON"/>
    <property type="match status" value="1"/>
</dbReference>
<dbReference type="GO" id="GO:0003700">
    <property type="term" value="F:DNA-binding transcription factor activity"/>
    <property type="evidence" value="ECO:0007669"/>
    <property type="project" value="InterPro"/>
</dbReference>
<dbReference type="GO" id="GO:0003677">
    <property type="term" value="F:DNA binding"/>
    <property type="evidence" value="ECO:0007669"/>
    <property type="project" value="UniProtKB-KW"/>
</dbReference>
<dbReference type="AlphaFoldDB" id="A0A6V8STE2"/>
<keyword evidence="3" id="KW-0804">Transcription</keyword>
<keyword evidence="7" id="KW-1185">Reference proteome</keyword>
<keyword evidence="2" id="KW-0238">DNA-binding</keyword>
<dbReference type="InterPro" id="IPR000835">
    <property type="entry name" value="HTH_MarR-typ"/>
</dbReference>
<comment type="caution">
    <text evidence="6">The sequence shown here is derived from an EMBL/GenBank/DDBJ whole genome shotgun (WGS) entry which is preliminary data.</text>
</comment>
<feature type="domain" description="HTH marR-type" evidence="5">
    <location>
        <begin position="6"/>
        <end position="141"/>
    </location>
</feature>
<evidence type="ECO:0000256" key="3">
    <source>
        <dbReference type="ARBA" id="ARBA00023163"/>
    </source>
</evidence>
<evidence type="ECO:0000313" key="7">
    <source>
        <dbReference type="Proteomes" id="UP000580568"/>
    </source>
</evidence>
<accession>A0A6V8STE2</accession>
<dbReference type="RefSeq" id="WP_183279497.1">
    <property type="nucleotide sequence ID" value="NZ_BLZR01000001.1"/>
</dbReference>
<dbReference type="SUPFAM" id="SSF46785">
    <property type="entry name" value="Winged helix' DNA-binding domain"/>
    <property type="match status" value="1"/>
</dbReference>
<dbReference type="PRINTS" id="PR00598">
    <property type="entry name" value="HTHMARR"/>
</dbReference>
<protein>
    <submittedName>
        <fullName evidence="6">Transcriptional regulator SlyA</fullName>
    </submittedName>
</protein>
<dbReference type="InterPro" id="IPR036390">
    <property type="entry name" value="WH_DNA-bd_sf"/>
</dbReference>